<dbReference type="AlphaFoldDB" id="V6Z754"/>
<dbReference type="Proteomes" id="UP000018482">
    <property type="component" value="Unassembled WGS sequence"/>
</dbReference>
<gene>
    <name evidence="1" type="ORF">SAG0136_09590</name>
</gene>
<sequence length="116" mass="13913">MFGNICHELFFNEQLGDFLMNDTCDLVVLLDQRGFCDSRFSIFFTTETALFKMNEGWIIGRLKVRDFRGFLEIVFAHMFHIVRAFRSWIVQFCQNFLMNLRVRIIHDSAIRVFIFQ</sequence>
<comment type="caution">
    <text evidence="1">The sequence shown here is derived from an EMBL/GenBank/DDBJ whole genome shotgun (WGS) entry which is preliminary data.</text>
</comment>
<name>V6Z754_STRAG</name>
<accession>V6Z754</accession>
<evidence type="ECO:0000313" key="1">
    <source>
        <dbReference type="EMBL" id="ESV55439.1"/>
    </source>
</evidence>
<proteinExistence type="predicted"/>
<protein>
    <submittedName>
        <fullName evidence="1">Uncharacterized protein</fullName>
    </submittedName>
</protein>
<dbReference type="EMBL" id="ANQC01000129">
    <property type="protein sequence ID" value="ESV55439.1"/>
    <property type="molecule type" value="Genomic_DNA"/>
</dbReference>
<organism evidence="1 2">
    <name type="scientific">Streptococcus agalactiae LMG 14747</name>
    <dbReference type="NCBI Taxonomy" id="1154860"/>
    <lineage>
        <taxon>Bacteria</taxon>
        <taxon>Bacillati</taxon>
        <taxon>Bacillota</taxon>
        <taxon>Bacilli</taxon>
        <taxon>Lactobacillales</taxon>
        <taxon>Streptococcaceae</taxon>
        <taxon>Streptococcus</taxon>
    </lineage>
</organism>
<evidence type="ECO:0000313" key="2">
    <source>
        <dbReference type="Proteomes" id="UP000018482"/>
    </source>
</evidence>
<reference evidence="1 2" key="1">
    <citation type="submission" date="2013-05" db="EMBL/GenBank/DDBJ databases">
        <authorList>
            <person name="Richards V.P."/>
            <person name="Durkin S.A.S."/>
            <person name="Kim M."/>
            <person name="Pavinski Bitar P.D."/>
            <person name="Stanhope M.J."/>
            <person name="Town C.D."/>
            <person name="Venter J.C."/>
        </authorList>
    </citation>
    <scope>NUCLEOTIDE SEQUENCE [LARGE SCALE GENOMIC DNA]</scope>
    <source>
        <strain evidence="1 2">LMG 14747</strain>
    </source>
</reference>